<keyword evidence="3" id="KW-1185">Reference proteome</keyword>
<accession>X6MBX9</accession>
<feature type="compositionally biased region" description="Basic and acidic residues" evidence="1">
    <location>
        <begin position="122"/>
        <end position="133"/>
    </location>
</feature>
<organism evidence="2 3">
    <name type="scientific">Reticulomyxa filosa</name>
    <dbReference type="NCBI Taxonomy" id="46433"/>
    <lineage>
        <taxon>Eukaryota</taxon>
        <taxon>Sar</taxon>
        <taxon>Rhizaria</taxon>
        <taxon>Retaria</taxon>
        <taxon>Foraminifera</taxon>
        <taxon>Monothalamids</taxon>
        <taxon>Reticulomyxidae</taxon>
        <taxon>Reticulomyxa</taxon>
    </lineage>
</organism>
<proteinExistence type="predicted"/>
<evidence type="ECO:0000313" key="3">
    <source>
        <dbReference type="Proteomes" id="UP000023152"/>
    </source>
</evidence>
<evidence type="ECO:0000256" key="1">
    <source>
        <dbReference type="SAM" id="MobiDB-lite"/>
    </source>
</evidence>
<protein>
    <submittedName>
        <fullName evidence="2">Uncharacterized protein</fullName>
    </submittedName>
</protein>
<name>X6MBX9_RETFI</name>
<reference evidence="2 3" key="1">
    <citation type="journal article" date="2013" name="Curr. Biol.">
        <title>The Genome of the Foraminiferan Reticulomyxa filosa.</title>
        <authorList>
            <person name="Glockner G."/>
            <person name="Hulsmann N."/>
            <person name="Schleicher M."/>
            <person name="Noegel A.A."/>
            <person name="Eichinger L."/>
            <person name="Gallinger C."/>
            <person name="Pawlowski J."/>
            <person name="Sierra R."/>
            <person name="Euteneuer U."/>
            <person name="Pillet L."/>
            <person name="Moustafa A."/>
            <person name="Platzer M."/>
            <person name="Groth M."/>
            <person name="Szafranski K."/>
            <person name="Schliwa M."/>
        </authorList>
    </citation>
    <scope>NUCLEOTIDE SEQUENCE [LARGE SCALE GENOMIC DNA]</scope>
</reference>
<dbReference type="Proteomes" id="UP000023152">
    <property type="component" value="Unassembled WGS sequence"/>
</dbReference>
<evidence type="ECO:0000313" key="2">
    <source>
        <dbReference type="EMBL" id="ETO11518.1"/>
    </source>
</evidence>
<comment type="caution">
    <text evidence="2">The sequence shown here is derived from an EMBL/GenBank/DDBJ whole genome shotgun (WGS) entry which is preliminary data.</text>
</comment>
<gene>
    <name evidence="2" type="ORF">RFI_25857</name>
</gene>
<dbReference type="AlphaFoldDB" id="X6MBX9"/>
<sequence length="145" mass="17410">MKYKKINNRFKLMNPVLQIAGYMIWSGARVGMLLAYPSVVWFEIENNENKDVFNIKVYPLLEMNSFEEGMVEIVRILKYASKLEPNKKMFRGKVDEDEEKKEDKVEKKKIKKQKRTFSEFQSEEKEIDKTEKKQKTKNKMMKKNK</sequence>
<dbReference type="EMBL" id="ASPP01022379">
    <property type="protein sequence ID" value="ETO11518.1"/>
    <property type="molecule type" value="Genomic_DNA"/>
</dbReference>
<feature type="region of interest" description="Disordered" evidence="1">
    <location>
        <begin position="121"/>
        <end position="145"/>
    </location>
</feature>
<feature type="compositionally biased region" description="Basic residues" evidence="1">
    <location>
        <begin position="134"/>
        <end position="145"/>
    </location>
</feature>